<accession>A0A199VUH9</accession>
<evidence type="ECO:0000313" key="8">
    <source>
        <dbReference type="Proteomes" id="UP000092600"/>
    </source>
</evidence>
<name>A0A199VUH9_ANACO</name>
<evidence type="ECO:0000313" key="7">
    <source>
        <dbReference type="EMBL" id="OAY80694.1"/>
    </source>
</evidence>
<dbReference type="Pfam" id="PF14680">
    <property type="entry name" value="FANCI_HD2"/>
    <property type="match status" value="1"/>
</dbReference>
<feature type="domain" description="FANCI helical" evidence="5">
    <location>
        <begin position="223"/>
        <end position="279"/>
    </location>
</feature>
<evidence type="ECO:0000259" key="5">
    <source>
        <dbReference type="Pfam" id="PF14679"/>
    </source>
</evidence>
<evidence type="ECO:0000259" key="2">
    <source>
        <dbReference type="Pfam" id="PF14675"/>
    </source>
</evidence>
<dbReference type="GO" id="GO:0006281">
    <property type="term" value="P:DNA repair"/>
    <property type="evidence" value="ECO:0007669"/>
    <property type="project" value="InterPro"/>
</dbReference>
<feature type="region of interest" description="Disordered" evidence="1">
    <location>
        <begin position="1284"/>
        <end position="1363"/>
    </location>
</feature>
<dbReference type="InterPro" id="IPR029310">
    <property type="entry name" value="FANCI_HD1"/>
</dbReference>
<feature type="compositionally biased region" description="Low complexity" evidence="1">
    <location>
        <begin position="1290"/>
        <end position="1308"/>
    </location>
</feature>
<dbReference type="InterPro" id="IPR029314">
    <property type="entry name" value="FANCI_S4"/>
</dbReference>
<dbReference type="STRING" id="4615.A0A199VUH9"/>
<feature type="region of interest" description="Disordered" evidence="1">
    <location>
        <begin position="759"/>
        <end position="788"/>
    </location>
</feature>
<dbReference type="EMBL" id="LSRQ01000807">
    <property type="protein sequence ID" value="OAY80694.1"/>
    <property type="molecule type" value="Genomic_DNA"/>
</dbReference>
<dbReference type="Pfam" id="PF14679">
    <property type="entry name" value="FANCI_HD1"/>
    <property type="match status" value="1"/>
</dbReference>
<dbReference type="Pfam" id="PF14676">
    <property type="entry name" value="FANCI_S2"/>
    <property type="match status" value="1"/>
</dbReference>
<evidence type="ECO:0000259" key="6">
    <source>
        <dbReference type="Pfam" id="PF14680"/>
    </source>
</evidence>
<dbReference type="Pfam" id="PF14678">
    <property type="entry name" value="FANCI_S4"/>
    <property type="match status" value="1"/>
</dbReference>
<dbReference type="GO" id="GO:0070182">
    <property type="term" value="F:DNA polymerase binding"/>
    <property type="evidence" value="ECO:0007669"/>
    <property type="project" value="TreeGrafter"/>
</dbReference>
<organism evidence="7 8">
    <name type="scientific">Ananas comosus</name>
    <name type="common">Pineapple</name>
    <name type="synonym">Ananas ananas</name>
    <dbReference type="NCBI Taxonomy" id="4615"/>
    <lineage>
        <taxon>Eukaryota</taxon>
        <taxon>Viridiplantae</taxon>
        <taxon>Streptophyta</taxon>
        <taxon>Embryophyta</taxon>
        <taxon>Tracheophyta</taxon>
        <taxon>Spermatophyta</taxon>
        <taxon>Magnoliopsida</taxon>
        <taxon>Liliopsida</taxon>
        <taxon>Poales</taxon>
        <taxon>Bromeliaceae</taxon>
        <taxon>Bromelioideae</taxon>
        <taxon>Ananas</taxon>
    </lineage>
</organism>
<dbReference type="PANTHER" id="PTHR21818">
    <property type="entry name" value="BC025462 PROTEIN"/>
    <property type="match status" value="1"/>
</dbReference>
<dbReference type="Proteomes" id="UP000092600">
    <property type="component" value="Unassembled WGS sequence"/>
</dbReference>
<feature type="domain" description="FANCI solenoid 2" evidence="3">
    <location>
        <begin position="351"/>
        <end position="507"/>
    </location>
</feature>
<comment type="caution">
    <text evidence="7">The sequence shown here is derived from an EMBL/GenBank/DDBJ whole genome shotgun (WGS) entry which is preliminary data.</text>
</comment>
<feature type="domain" description="FANCI helical" evidence="6">
    <location>
        <begin position="523"/>
        <end position="758"/>
    </location>
</feature>
<evidence type="ECO:0000256" key="1">
    <source>
        <dbReference type="SAM" id="MobiDB-lite"/>
    </source>
</evidence>
<protein>
    <submittedName>
        <fullName evidence="7">Fanconi anemia group I protein</fullName>
    </submittedName>
</protein>
<dbReference type="PANTHER" id="PTHR21818:SF0">
    <property type="entry name" value="FANCONI ANEMIA GROUP I PROTEIN"/>
    <property type="match status" value="1"/>
</dbReference>
<sequence>MFSLLYLKRSKQRRHQPPSSPTMATSSSAEDVSSLLSLLSSSTSPSPSLLRSLLRSPRLLPLLPNLDPSLLLSLLDLLASDLASADAALALDLLPPLLALSIDASGAAIAPPILDRILAADWSKALLVKIASILRDLPPKIRVFVPEFVEKVFAGMMGVDLQDLPSLVYQLLLLVSKGICKRMVIAGLLGFFGETLKGLPSIVRQVEGTVLMHFSFAVKQDPSLGQEIVATVRSNRGAVNHFAVAVLLSVARVRRFNESAIGVLRTVVVSSYRDYKLSRCYFAIILRGFSSLTFSVFDLIVMVNELKFRICRDSKWLPDYLKEECLETAKCVEKAFIKAINESNCGREHLVPSIVQLSFLLLESVDSDNREEDGVSSSGGLLGIGELGIQMLKMLFEVHDMARAEIIEQCKFRILSLKPQRSTPVIRLLSCLVQSYPYPMLDHVAHLKELLDYFTFMHEKTATDLINGILPLVKFSHDLQDYIILVVRKAMFKREDTVRIAATNAIVDLIVMECKFKKSGPLQESSSQASCSQQAEITFKSGRELFQDLSGLLRRCLSQQATVKEILYEGLIKIVLYDPLVANSIISFLWPHFSPFYNEDAASPLKMDGCFKVDNDKICVVEPLDSLLSCVSWILLLQQQSRSDNPSNFAWPCFDFSPSQNHEVGRVSCSESFSKALSKIRKFLRKCTSEDKQLQSQNNSSLASGVEVRHCRHLALLGMIEVFISIAASELEKATVEAKVALVKEIMELTNSHSFLEKESSKRNKIAQRKGPSNDVLNKRNTESKENSHVSYHRLNQTGGHFFTTSSLHELLVSAINLYSDCYSNEPTASQNHSQSSCGKKMEQCLILISFALRACLHHLKSVATMRSGLSDDSFKTFFYGDVKKLGRPIMQLVWLLKSLPKLEKDSKKKEAKGKRNVESKGTQLFLALLCLKELFMVSLSKGQITEVIEDLLTLSTSELGEEDTLNAAEGINRQEQLIVDDQDLRNLHLFLDNKMKPLYCQLLMLSLPRESEVLSELISNIGRKLPPKQRNSHGIWASRICQNKAVENPSAARGLVALAFYLLPSPNDMVFLQEISSELRKVFESSLIELDWTLLKIKAILTVSNESTSLGKSQQSGERPNGLELEEALFTRSELIVHLLSSFAEMNLTDSQAEQFLKITTKFYKHLARMTKLQIARKGYKQSLPGRKFQTLAEVTCTMLTAPLYNFVALVQRNQQENGRTRGILSKIKRENRCIPELIFHIEDYEKYLIQLSKITKINLLRHAKRSISRDFRILQAKNVSVEKEQQEAELSQGSSASSKGKSSGDSEGPDEENACKPVLSDELRGSTAGEGSENEKEDEEVSVRRKRAKKSNIVQDSDEER</sequence>
<reference evidence="7 8" key="1">
    <citation type="journal article" date="2016" name="DNA Res.">
        <title>The draft genome of MD-2 pineapple using hybrid error correction of long reads.</title>
        <authorList>
            <person name="Redwan R.M."/>
            <person name="Saidin A."/>
            <person name="Kumar S.V."/>
        </authorList>
    </citation>
    <scope>NUCLEOTIDE SEQUENCE [LARGE SCALE GENOMIC DNA]</scope>
    <source>
        <strain evidence="8">cv. MD2</strain>
        <tissue evidence="7">Leaf</tissue>
    </source>
</reference>
<dbReference type="InterPro" id="IPR029312">
    <property type="entry name" value="FANCI_HD2"/>
</dbReference>
<dbReference type="InterPro" id="IPR029308">
    <property type="entry name" value="FANCI_S1"/>
</dbReference>
<feature type="domain" description="FANCI solenoid 1" evidence="2">
    <location>
        <begin position="62"/>
        <end position="218"/>
    </location>
</feature>
<feature type="region of interest" description="Disordered" evidence="1">
    <location>
        <begin position="9"/>
        <end position="28"/>
    </location>
</feature>
<dbReference type="InterPro" id="IPR026171">
    <property type="entry name" value="FANCI"/>
</dbReference>
<evidence type="ECO:0000259" key="3">
    <source>
        <dbReference type="Pfam" id="PF14676"/>
    </source>
</evidence>
<feature type="compositionally biased region" description="Basic and acidic residues" evidence="1">
    <location>
        <begin position="777"/>
        <end position="788"/>
    </location>
</feature>
<proteinExistence type="predicted"/>
<evidence type="ECO:0000259" key="4">
    <source>
        <dbReference type="Pfam" id="PF14678"/>
    </source>
</evidence>
<dbReference type="InterPro" id="IPR029315">
    <property type="entry name" value="FANCI_S2"/>
</dbReference>
<feature type="domain" description="FANCI solenoid 4" evidence="4">
    <location>
        <begin position="1080"/>
        <end position="1280"/>
    </location>
</feature>
<gene>
    <name evidence="7" type="ORF">ACMD2_18501</name>
</gene>
<dbReference type="Pfam" id="PF14675">
    <property type="entry name" value="FANCI_S1"/>
    <property type="match status" value="1"/>
</dbReference>